<accession>B3GAK5</accession>
<protein>
    <submittedName>
        <fullName evidence="1">AMDV2_6</fullName>
    </submittedName>
</protein>
<sequence>MICELLTKYYKDIYINTTTGQYIYKNQNVDIYTVEHLIKIDMYLDHDHIF</sequence>
<evidence type="ECO:0000313" key="1">
    <source>
        <dbReference type="EMBL" id="ACD75413.1"/>
    </source>
</evidence>
<proteinExistence type="predicted"/>
<name>B3GAK5_9VIRU</name>
<dbReference type="EMBL" id="EU662137">
    <property type="protein sequence ID" value="ACD75413.1"/>
    <property type="molecule type" value="Genomic_DNA"/>
</dbReference>
<organism evidence="1">
    <name type="scientific">uncultured virus</name>
    <dbReference type="NCBI Taxonomy" id="340016"/>
    <lineage>
        <taxon>Viruses</taxon>
        <taxon>environmental samples</taxon>
    </lineage>
</organism>
<reference evidence="1" key="1">
    <citation type="submission" date="2008-04" db="EMBL/GenBank/DDBJ databases">
        <title>Virus population dynamics and acquired virus resistance in natural microbial communities.</title>
        <authorList>
            <person name="Andersson A.A."/>
            <person name="Banfield J.F."/>
        </authorList>
    </citation>
    <scope>NUCLEOTIDE SEQUENCE</scope>
</reference>